<feature type="domain" description="Glycosyltransferase 2-like" evidence="5">
    <location>
        <begin position="12"/>
        <end position="146"/>
    </location>
</feature>
<gene>
    <name evidence="6" type="ORF">FC40_GL000368</name>
</gene>
<keyword evidence="3" id="KW-0328">Glycosyltransferase</keyword>
<dbReference type="Pfam" id="PF00535">
    <property type="entry name" value="Glycos_transf_2"/>
    <property type="match status" value="1"/>
</dbReference>
<evidence type="ECO:0000256" key="4">
    <source>
        <dbReference type="ARBA" id="ARBA00022679"/>
    </source>
</evidence>
<dbReference type="PANTHER" id="PTHR43179">
    <property type="entry name" value="RHAMNOSYLTRANSFERASE WBBL"/>
    <property type="match status" value="1"/>
</dbReference>
<accession>A0A0R1WQH0</accession>
<dbReference type="CDD" id="cd04185">
    <property type="entry name" value="GT_2_like_b"/>
    <property type="match status" value="1"/>
</dbReference>
<reference evidence="6 7" key="1">
    <citation type="journal article" date="2015" name="Genome Announc.">
        <title>Expanding the biotechnology potential of lactobacilli through comparative genomics of 213 strains and associated genera.</title>
        <authorList>
            <person name="Sun Z."/>
            <person name="Harris H.M."/>
            <person name="McCann A."/>
            <person name="Guo C."/>
            <person name="Argimon S."/>
            <person name="Zhang W."/>
            <person name="Yang X."/>
            <person name="Jeffery I.B."/>
            <person name="Cooney J.C."/>
            <person name="Kagawa T.F."/>
            <person name="Liu W."/>
            <person name="Song Y."/>
            <person name="Salvetti E."/>
            <person name="Wrobel A."/>
            <person name="Rasinkangas P."/>
            <person name="Parkhill J."/>
            <person name="Rea M.C."/>
            <person name="O'Sullivan O."/>
            <person name="Ritari J."/>
            <person name="Douillard F.P."/>
            <person name="Paul Ross R."/>
            <person name="Yang R."/>
            <person name="Briner A.E."/>
            <person name="Felis G.E."/>
            <person name="de Vos W.M."/>
            <person name="Barrangou R."/>
            <person name="Klaenhammer T.R."/>
            <person name="Caufield P.W."/>
            <person name="Cui Y."/>
            <person name="Zhang H."/>
            <person name="O'Toole P.W."/>
        </authorList>
    </citation>
    <scope>NUCLEOTIDE SEQUENCE [LARGE SCALE GENOMIC DNA]</scope>
    <source>
        <strain evidence="6 7">DSM 18933</strain>
    </source>
</reference>
<dbReference type="PATRIC" id="fig|1423755.3.peg.409"/>
<comment type="similarity">
    <text evidence="2">Belongs to the glycosyltransferase 2 family.</text>
</comment>
<comment type="caution">
    <text evidence="6">The sequence shown here is derived from an EMBL/GenBank/DDBJ whole genome shotgun (WGS) entry which is preliminary data.</text>
</comment>
<protein>
    <submittedName>
        <fullName evidence="6">Glycosyltransferase</fullName>
    </submittedName>
</protein>
<dbReference type="eggNOG" id="COG1216">
    <property type="taxonomic scope" value="Bacteria"/>
</dbReference>
<dbReference type="RefSeq" id="WP_025022967.1">
    <property type="nucleotide sequence ID" value="NZ_AZGD01000013.1"/>
</dbReference>
<proteinExistence type="inferred from homology"/>
<organism evidence="6 7">
    <name type="scientific">Ligilactobacillus hayakitensis DSM 18933 = JCM 14209</name>
    <dbReference type="NCBI Taxonomy" id="1423755"/>
    <lineage>
        <taxon>Bacteria</taxon>
        <taxon>Bacillati</taxon>
        <taxon>Bacillota</taxon>
        <taxon>Bacilli</taxon>
        <taxon>Lactobacillales</taxon>
        <taxon>Lactobacillaceae</taxon>
        <taxon>Ligilactobacillus</taxon>
    </lineage>
</organism>
<evidence type="ECO:0000259" key="5">
    <source>
        <dbReference type="Pfam" id="PF00535"/>
    </source>
</evidence>
<evidence type="ECO:0000256" key="1">
    <source>
        <dbReference type="ARBA" id="ARBA00004776"/>
    </source>
</evidence>
<keyword evidence="7" id="KW-1185">Reference proteome</keyword>
<evidence type="ECO:0000313" key="7">
    <source>
        <dbReference type="Proteomes" id="UP000051054"/>
    </source>
</evidence>
<comment type="pathway">
    <text evidence="1">Cell wall biogenesis; cell wall polysaccharide biosynthesis.</text>
</comment>
<sequence length="320" mass="37511">MKERRQKSVVALIVTYNRKKLLINVIENLLNQNYNLDGILVFDNNSNDGTEKLLLKEKYIDQYQKEKITSKRLGELDFYYYKNGENLGGAGGFSKGVEIISQMQYDYVWIMDDDVLPEKNCLKVMLDTMEKYNVHAAIPNRNSENFKDCPVVDLDMKSFSKYFINDRKKRVELPLSKDVYFVKTMAFEGPLVDMNIIRKIGYPNSEYFILFDDTDYAQRILQFTNIAYCVDAHLYRQLPFITSKEKNKKFGWKEYYAIRNNILFNKKYGENFVVKYISSQMIVLYMLQRAVRNLNIKDVLLVLKASIHGNLGITGKKVQP</sequence>
<name>A0A0R1WQH0_9LACO</name>
<dbReference type="STRING" id="1423755.FC40_GL000368"/>
<evidence type="ECO:0000256" key="2">
    <source>
        <dbReference type="ARBA" id="ARBA00006739"/>
    </source>
</evidence>
<dbReference type="InterPro" id="IPR029044">
    <property type="entry name" value="Nucleotide-diphossugar_trans"/>
</dbReference>
<evidence type="ECO:0000256" key="3">
    <source>
        <dbReference type="ARBA" id="ARBA00022676"/>
    </source>
</evidence>
<keyword evidence="4 6" id="KW-0808">Transferase</keyword>
<dbReference type="AlphaFoldDB" id="A0A0R1WQH0"/>
<dbReference type="SUPFAM" id="SSF53448">
    <property type="entry name" value="Nucleotide-diphospho-sugar transferases"/>
    <property type="match status" value="1"/>
</dbReference>
<dbReference type="InterPro" id="IPR001173">
    <property type="entry name" value="Glyco_trans_2-like"/>
</dbReference>
<dbReference type="PANTHER" id="PTHR43179:SF12">
    <property type="entry name" value="GALACTOFURANOSYLTRANSFERASE GLFT2"/>
    <property type="match status" value="1"/>
</dbReference>
<dbReference type="Proteomes" id="UP000051054">
    <property type="component" value="Unassembled WGS sequence"/>
</dbReference>
<dbReference type="Gene3D" id="3.90.550.10">
    <property type="entry name" value="Spore Coat Polysaccharide Biosynthesis Protein SpsA, Chain A"/>
    <property type="match status" value="1"/>
</dbReference>
<dbReference type="GO" id="GO:0016757">
    <property type="term" value="F:glycosyltransferase activity"/>
    <property type="evidence" value="ECO:0007669"/>
    <property type="project" value="UniProtKB-KW"/>
</dbReference>
<evidence type="ECO:0000313" key="6">
    <source>
        <dbReference type="EMBL" id="KRM20128.1"/>
    </source>
</evidence>
<dbReference type="EMBL" id="AZGD01000013">
    <property type="protein sequence ID" value="KRM20128.1"/>
    <property type="molecule type" value="Genomic_DNA"/>
</dbReference>